<dbReference type="Proteomes" id="UP000183832">
    <property type="component" value="Unassembled WGS sequence"/>
</dbReference>
<dbReference type="InterPro" id="IPR037381">
    <property type="entry name" value="RFWD3"/>
</dbReference>
<keyword evidence="1 3" id="KW-0479">Metal-binding</keyword>
<dbReference type="InterPro" id="IPR001841">
    <property type="entry name" value="Znf_RING"/>
</dbReference>
<protein>
    <submittedName>
        <fullName evidence="6">CLUMA_CG020097, isoform A</fullName>
    </submittedName>
</protein>
<dbReference type="PANTHER" id="PTHR16047:SF7">
    <property type="entry name" value="E3 UBIQUITIN-PROTEIN LIGASE RFWD3"/>
    <property type="match status" value="1"/>
</dbReference>
<evidence type="ECO:0000256" key="1">
    <source>
        <dbReference type="ARBA" id="ARBA00022771"/>
    </source>
</evidence>
<feature type="domain" description="RING-type" evidence="5">
    <location>
        <begin position="3"/>
        <end position="45"/>
    </location>
</feature>
<sequence>MDCSVCFNKMNQINIAIFTTRCGHLFHEKCLRDWFARNKSCPQCRKFSDESEILQVYLGCENSDFNEKLVLTRISDVKISLENQAKKQEEAQHNTNEALIRIKRDFDIQNEILLKKIDSLAQAVKLHQSICSSKTESSDSITKEQIKSKDLAIDKLKKEVNILKSQNPDKTQENPKQTLIPRTSHVNIHQNDENFKAKETNKHKFQPLTLKFDDISNSVIIE</sequence>
<proteinExistence type="predicted"/>
<keyword evidence="7" id="KW-1185">Reference proteome</keyword>
<dbReference type="GO" id="GO:0004842">
    <property type="term" value="F:ubiquitin-protein transferase activity"/>
    <property type="evidence" value="ECO:0007669"/>
    <property type="project" value="InterPro"/>
</dbReference>
<evidence type="ECO:0000313" key="7">
    <source>
        <dbReference type="Proteomes" id="UP000183832"/>
    </source>
</evidence>
<gene>
    <name evidence="6" type="primary">similar to no poles</name>
    <name evidence="6" type="ORF">CLUMA_CG020097</name>
</gene>
<dbReference type="GO" id="GO:0005634">
    <property type="term" value="C:nucleus"/>
    <property type="evidence" value="ECO:0007669"/>
    <property type="project" value="InterPro"/>
</dbReference>
<dbReference type="SUPFAM" id="SSF57850">
    <property type="entry name" value="RING/U-box"/>
    <property type="match status" value="1"/>
</dbReference>
<dbReference type="PROSITE" id="PS50089">
    <property type="entry name" value="ZF_RING_2"/>
    <property type="match status" value="1"/>
</dbReference>
<evidence type="ECO:0000313" key="6">
    <source>
        <dbReference type="EMBL" id="CRL07098.1"/>
    </source>
</evidence>
<dbReference type="EMBL" id="CVRI01000070">
    <property type="protein sequence ID" value="CRL07098.1"/>
    <property type="molecule type" value="Genomic_DNA"/>
</dbReference>
<dbReference type="GO" id="GO:0036297">
    <property type="term" value="P:interstrand cross-link repair"/>
    <property type="evidence" value="ECO:0007669"/>
    <property type="project" value="InterPro"/>
</dbReference>
<keyword evidence="2" id="KW-0862">Zinc</keyword>
<name>A0A1J1J561_9DIPT</name>
<dbReference type="Pfam" id="PF13639">
    <property type="entry name" value="zf-RING_2"/>
    <property type="match status" value="1"/>
</dbReference>
<dbReference type="OrthoDB" id="8062037at2759"/>
<dbReference type="SMART" id="SM00184">
    <property type="entry name" value="RING"/>
    <property type="match status" value="1"/>
</dbReference>
<keyword evidence="4" id="KW-0175">Coiled coil</keyword>
<evidence type="ECO:0000256" key="4">
    <source>
        <dbReference type="SAM" id="Coils"/>
    </source>
</evidence>
<dbReference type="GO" id="GO:0008270">
    <property type="term" value="F:zinc ion binding"/>
    <property type="evidence" value="ECO:0007669"/>
    <property type="project" value="UniProtKB-KW"/>
</dbReference>
<dbReference type="AlphaFoldDB" id="A0A1J1J561"/>
<accession>A0A1J1J561</accession>
<evidence type="ECO:0000256" key="3">
    <source>
        <dbReference type="PROSITE-ProRule" id="PRU00175"/>
    </source>
</evidence>
<dbReference type="PANTHER" id="PTHR16047">
    <property type="entry name" value="RFWD3 PROTEIN"/>
    <property type="match status" value="1"/>
</dbReference>
<dbReference type="Gene3D" id="3.30.40.10">
    <property type="entry name" value="Zinc/RING finger domain, C3HC4 (zinc finger)"/>
    <property type="match status" value="1"/>
</dbReference>
<reference evidence="6 7" key="1">
    <citation type="submission" date="2015-04" db="EMBL/GenBank/DDBJ databases">
        <authorList>
            <person name="Syromyatnikov M.Y."/>
            <person name="Popov V.N."/>
        </authorList>
    </citation>
    <scope>NUCLEOTIDE SEQUENCE [LARGE SCALE GENOMIC DNA]</scope>
</reference>
<dbReference type="InterPro" id="IPR013083">
    <property type="entry name" value="Znf_RING/FYVE/PHD"/>
</dbReference>
<organism evidence="6 7">
    <name type="scientific">Clunio marinus</name>
    <dbReference type="NCBI Taxonomy" id="568069"/>
    <lineage>
        <taxon>Eukaryota</taxon>
        <taxon>Metazoa</taxon>
        <taxon>Ecdysozoa</taxon>
        <taxon>Arthropoda</taxon>
        <taxon>Hexapoda</taxon>
        <taxon>Insecta</taxon>
        <taxon>Pterygota</taxon>
        <taxon>Neoptera</taxon>
        <taxon>Endopterygota</taxon>
        <taxon>Diptera</taxon>
        <taxon>Nematocera</taxon>
        <taxon>Chironomoidea</taxon>
        <taxon>Chironomidae</taxon>
        <taxon>Clunio</taxon>
    </lineage>
</organism>
<evidence type="ECO:0000259" key="5">
    <source>
        <dbReference type="PROSITE" id="PS50089"/>
    </source>
</evidence>
<feature type="coiled-coil region" evidence="4">
    <location>
        <begin position="146"/>
        <end position="173"/>
    </location>
</feature>
<evidence type="ECO:0000256" key="2">
    <source>
        <dbReference type="ARBA" id="ARBA00022833"/>
    </source>
</evidence>
<keyword evidence="1 3" id="KW-0863">Zinc-finger</keyword>
<dbReference type="GO" id="GO:0016567">
    <property type="term" value="P:protein ubiquitination"/>
    <property type="evidence" value="ECO:0007669"/>
    <property type="project" value="InterPro"/>
</dbReference>